<organism evidence="1 2">
    <name type="scientific">Fusarium redolens</name>
    <dbReference type="NCBI Taxonomy" id="48865"/>
    <lineage>
        <taxon>Eukaryota</taxon>
        <taxon>Fungi</taxon>
        <taxon>Dikarya</taxon>
        <taxon>Ascomycota</taxon>
        <taxon>Pezizomycotina</taxon>
        <taxon>Sordariomycetes</taxon>
        <taxon>Hypocreomycetidae</taxon>
        <taxon>Hypocreales</taxon>
        <taxon>Nectriaceae</taxon>
        <taxon>Fusarium</taxon>
        <taxon>Fusarium redolens species complex</taxon>
    </lineage>
</organism>
<gene>
    <name evidence="1" type="ORF">BKA55DRAFT_686584</name>
</gene>
<sequence length="111" mass="12128">MIATINGDTEVNGKGHPIDVRIPDMFGSIMSATPMVNTRHFKVKAAADAFIDDYLKMEKHEADNNRKADFCFCASALAPNADAEALMHRSPTLMTTSTRVLDPSYLEPIAA</sequence>
<dbReference type="OrthoDB" id="2861623at2759"/>
<dbReference type="InterPro" id="IPR008949">
    <property type="entry name" value="Isoprenoid_synthase_dom_sf"/>
</dbReference>
<dbReference type="RefSeq" id="XP_046052886.1">
    <property type="nucleotide sequence ID" value="XM_046198954.1"/>
</dbReference>
<proteinExistence type="predicted"/>
<accession>A0A9P9HR47</accession>
<dbReference type="GeneID" id="70228908"/>
<dbReference type="Proteomes" id="UP000720189">
    <property type="component" value="Unassembled WGS sequence"/>
</dbReference>
<evidence type="ECO:0000313" key="1">
    <source>
        <dbReference type="EMBL" id="KAH7261009.1"/>
    </source>
</evidence>
<comment type="caution">
    <text evidence="1">The sequence shown here is derived from an EMBL/GenBank/DDBJ whole genome shotgun (WGS) entry which is preliminary data.</text>
</comment>
<protein>
    <submittedName>
        <fullName evidence="1">Uncharacterized protein</fullName>
    </submittedName>
</protein>
<dbReference type="Gene3D" id="1.10.600.10">
    <property type="entry name" value="Farnesyl Diphosphate Synthase"/>
    <property type="match status" value="1"/>
</dbReference>
<dbReference type="EMBL" id="JAGMUX010000004">
    <property type="protein sequence ID" value="KAH7261009.1"/>
    <property type="molecule type" value="Genomic_DNA"/>
</dbReference>
<keyword evidence="2" id="KW-1185">Reference proteome</keyword>
<name>A0A9P9HR47_FUSRE</name>
<reference evidence="1" key="1">
    <citation type="journal article" date="2021" name="Nat. Commun.">
        <title>Genetic determinants of endophytism in the Arabidopsis root mycobiome.</title>
        <authorList>
            <person name="Mesny F."/>
            <person name="Miyauchi S."/>
            <person name="Thiergart T."/>
            <person name="Pickel B."/>
            <person name="Atanasova L."/>
            <person name="Karlsson M."/>
            <person name="Huettel B."/>
            <person name="Barry K.W."/>
            <person name="Haridas S."/>
            <person name="Chen C."/>
            <person name="Bauer D."/>
            <person name="Andreopoulos W."/>
            <person name="Pangilinan J."/>
            <person name="LaButti K."/>
            <person name="Riley R."/>
            <person name="Lipzen A."/>
            <person name="Clum A."/>
            <person name="Drula E."/>
            <person name="Henrissat B."/>
            <person name="Kohler A."/>
            <person name="Grigoriev I.V."/>
            <person name="Martin F.M."/>
            <person name="Hacquard S."/>
        </authorList>
    </citation>
    <scope>NUCLEOTIDE SEQUENCE</scope>
    <source>
        <strain evidence="1">MPI-CAGE-AT-0023</strain>
    </source>
</reference>
<dbReference type="AlphaFoldDB" id="A0A9P9HR47"/>
<evidence type="ECO:0000313" key="2">
    <source>
        <dbReference type="Proteomes" id="UP000720189"/>
    </source>
</evidence>